<dbReference type="EMBL" id="JACFYJ010000046">
    <property type="protein sequence ID" value="MEI6000201.1"/>
    <property type="molecule type" value="Genomic_DNA"/>
</dbReference>
<evidence type="ECO:0000313" key="2">
    <source>
        <dbReference type="Proteomes" id="UP001386437"/>
    </source>
</evidence>
<sequence>MRDVFRYTLSASKRLPLHINPRGGMQAETRFLRFAPVFQGFFMLVGVRKLMHF</sequence>
<organism evidence="1 2">
    <name type="scientific">Paraburkholderia bengalensis</name>
    <dbReference type="NCBI Taxonomy" id="2747562"/>
    <lineage>
        <taxon>Bacteria</taxon>
        <taxon>Pseudomonadati</taxon>
        <taxon>Pseudomonadota</taxon>
        <taxon>Betaproteobacteria</taxon>
        <taxon>Burkholderiales</taxon>
        <taxon>Burkholderiaceae</taxon>
        <taxon>Paraburkholderia</taxon>
    </lineage>
</organism>
<name>A0ABU8IXC5_9BURK</name>
<accession>A0ABU8IXC5</accession>
<protein>
    <submittedName>
        <fullName evidence="1">Uncharacterized protein</fullName>
    </submittedName>
</protein>
<reference evidence="1 2" key="1">
    <citation type="journal article" date="2022" name="Arch. Microbiol.">
        <title>Paraburkholderia bengalensis sp. nov. isolated from roots of Oryza sativa, IR64.</title>
        <authorList>
            <person name="Nag P."/>
            <person name="Mondal N."/>
            <person name="Sarkar J."/>
            <person name="Das S."/>
        </authorList>
    </citation>
    <scope>NUCLEOTIDE SEQUENCE [LARGE SCALE GENOMIC DNA]</scope>
    <source>
        <strain evidence="1 2">IR64_4_BI</strain>
    </source>
</reference>
<keyword evidence="2" id="KW-1185">Reference proteome</keyword>
<comment type="caution">
    <text evidence="1">The sequence shown here is derived from an EMBL/GenBank/DDBJ whole genome shotgun (WGS) entry which is preliminary data.</text>
</comment>
<dbReference type="RefSeq" id="WP_336600164.1">
    <property type="nucleotide sequence ID" value="NZ_JACFYJ010000046.1"/>
</dbReference>
<dbReference type="Proteomes" id="UP001386437">
    <property type="component" value="Unassembled WGS sequence"/>
</dbReference>
<gene>
    <name evidence="1" type="ORF">H3V53_24245</name>
</gene>
<evidence type="ECO:0000313" key="1">
    <source>
        <dbReference type="EMBL" id="MEI6000201.1"/>
    </source>
</evidence>
<proteinExistence type="predicted"/>